<accession>A0A6J1D860</accession>
<dbReference type="KEGG" id="mcha:111018518"/>
<dbReference type="GeneID" id="111018518"/>
<dbReference type="Proteomes" id="UP000504603">
    <property type="component" value="Unplaced"/>
</dbReference>
<reference evidence="2" key="1">
    <citation type="submission" date="2025-08" db="UniProtKB">
        <authorList>
            <consortium name="RefSeq"/>
        </authorList>
    </citation>
    <scope>IDENTIFICATION</scope>
    <source>
        <strain evidence="2">OHB3-1</strain>
    </source>
</reference>
<organism evidence="1 2">
    <name type="scientific">Momordica charantia</name>
    <name type="common">Bitter gourd</name>
    <name type="synonym">Balsam pear</name>
    <dbReference type="NCBI Taxonomy" id="3673"/>
    <lineage>
        <taxon>Eukaryota</taxon>
        <taxon>Viridiplantae</taxon>
        <taxon>Streptophyta</taxon>
        <taxon>Embryophyta</taxon>
        <taxon>Tracheophyta</taxon>
        <taxon>Spermatophyta</taxon>
        <taxon>Magnoliopsida</taxon>
        <taxon>eudicotyledons</taxon>
        <taxon>Gunneridae</taxon>
        <taxon>Pentapetalae</taxon>
        <taxon>rosids</taxon>
        <taxon>fabids</taxon>
        <taxon>Cucurbitales</taxon>
        <taxon>Cucurbitaceae</taxon>
        <taxon>Momordiceae</taxon>
        <taxon>Momordica</taxon>
    </lineage>
</organism>
<dbReference type="AlphaFoldDB" id="A0A6J1D860"/>
<gene>
    <name evidence="2" type="primary">LOC111018518</name>
</gene>
<evidence type="ECO:0000313" key="2">
    <source>
        <dbReference type="RefSeq" id="XP_022150320.1"/>
    </source>
</evidence>
<name>A0A6J1D860_MOMCH</name>
<dbReference type="RefSeq" id="XP_022150320.1">
    <property type="nucleotide sequence ID" value="XM_022294628.1"/>
</dbReference>
<sequence>MSPYRIVFGKACHFPLELEHRAYWATRKLNFDYVAAGEARLLQLPELDEFRQFSYENGKLKSRWSGPFVVEHVYGHGAVDLKGSKGNIFKDQDPTFVNIAPNAI</sequence>
<evidence type="ECO:0000313" key="1">
    <source>
        <dbReference type="Proteomes" id="UP000504603"/>
    </source>
</evidence>
<proteinExistence type="predicted"/>
<protein>
    <submittedName>
        <fullName evidence="2">Uncharacterized protein LOC111018518</fullName>
    </submittedName>
</protein>
<dbReference type="OrthoDB" id="1723222at2759"/>
<keyword evidence="1" id="KW-1185">Reference proteome</keyword>